<dbReference type="InterPro" id="IPR014352">
    <property type="entry name" value="FERM/acyl-CoA-bd_prot_sf"/>
</dbReference>
<gene>
    <name evidence="7" type="ORF">SPARVUS_LOCUS14599521</name>
</gene>
<sequence length="280" mass="31405">MASPEVFEDSSSGEACSGGCGDIVDFLLEQRPEEDELSAHFEQAAKHAQNLAHVATTEQLLYLYARYKQVKVGKCTTSKPGFFDYEGKQKWDAWKSLGDYSRQQAMHDYIETIKKLDPDWTPKSFEDPVEEHKASFGGRVVSCLYQVQETLRDEDKDIFDYCRENDISRISHALATGAIEVNVADDEGRGLLHWACDRGHTQLVSTLLFHNAHINMQVSMQGLFTPAVLDSIAKPPTIGRRLQFAFFLYGYSSSNLIWKQIGSYFAGFFAFSGSTVGIGL</sequence>
<dbReference type="Pfam" id="PF00887">
    <property type="entry name" value="ACBP"/>
    <property type="match status" value="1"/>
</dbReference>
<name>A0ABN9GRI4_9NEOB</name>
<reference evidence="7" key="1">
    <citation type="submission" date="2023-05" db="EMBL/GenBank/DDBJ databases">
        <authorList>
            <person name="Stuckert A."/>
        </authorList>
    </citation>
    <scope>NUCLEOTIDE SEQUENCE</scope>
</reference>
<organism evidence="7 8">
    <name type="scientific">Staurois parvus</name>
    <dbReference type="NCBI Taxonomy" id="386267"/>
    <lineage>
        <taxon>Eukaryota</taxon>
        <taxon>Metazoa</taxon>
        <taxon>Chordata</taxon>
        <taxon>Craniata</taxon>
        <taxon>Vertebrata</taxon>
        <taxon>Euteleostomi</taxon>
        <taxon>Amphibia</taxon>
        <taxon>Batrachia</taxon>
        <taxon>Anura</taxon>
        <taxon>Neobatrachia</taxon>
        <taxon>Ranoidea</taxon>
        <taxon>Ranidae</taxon>
        <taxon>Staurois</taxon>
    </lineage>
</organism>
<evidence type="ECO:0000256" key="3">
    <source>
        <dbReference type="ARBA" id="ARBA00023043"/>
    </source>
</evidence>
<dbReference type="Gene3D" id="1.25.40.20">
    <property type="entry name" value="Ankyrin repeat-containing domain"/>
    <property type="match status" value="1"/>
</dbReference>
<dbReference type="Gene3D" id="1.20.80.10">
    <property type="match status" value="1"/>
</dbReference>
<proteinExistence type="predicted"/>
<evidence type="ECO:0000313" key="8">
    <source>
        <dbReference type="Proteomes" id="UP001162483"/>
    </source>
</evidence>
<dbReference type="PROSITE" id="PS50088">
    <property type="entry name" value="ANK_REPEAT"/>
    <property type="match status" value="1"/>
</dbReference>
<keyword evidence="3 5" id="KW-0040">ANK repeat</keyword>
<dbReference type="PRINTS" id="PR00689">
    <property type="entry name" value="ACOABINDINGP"/>
</dbReference>
<dbReference type="InterPro" id="IPR036770">
    <property type="entry name" value="Ankyrin_rpt-contain_sf"/>
</dbReference>
<evidence type="ECO:0000256" key="5">
    <source>
        <dbReference type="PROSITE-ProRule" id="PRU00023"/>
    </source>
</evidence>
<dbReference type="SUPFAM" id="SSF48403">
    <property type="entry name" value="Ankyrin repeat"/>
    <property type="match status" value="1"/>
</dbReference>
<dbReference type="InterPro" id="IPR000582">
    <property type="entry name" value="Acyl-CoA-binding_protein"/>
</dbReference>
<keyword evidence="2" id="KW-0677">Repeat</keyword>
<accession>A0ABN9GRI4</accession>
<dbReference type="EMBL" id="CATNWA010019174">
    <property type="protein sequence ID" value="CAI9611739.1"/>
    <property type="molecule type" value="Genomic_DNA"/>
</dbReference>
<evidence type="ECO:0000256" key="1">
    <source>
        <dbReference type="ARBA" id="ARBA00018419"/>
    </source>
</evidence>
<dbReference type="PANTHER" id="PTHR24119">
    <property type="entry name" value="ACYL-COA-BINDING DOMAIN-CONTAINING PROTEIN 6"/>
    <property type="match status" value="1"/>
</dbReference>
<evidence type="ECO:0000259" key="6">
    <source>
        <dbReference type="PROSITE" id="PS51228"/>
    </source>
</evidence>
<evidence type="ECO:0000313" key="7">
    <source>
        <dbReference type="EMBL" id="CAI9611739.1"/>
    </source>
</evidence>
<comment type="caution">
    <text evidence="7">The sequence shown here is derived from an EMBL/GenBank/DDBJ whole genome shotgun (WGS) entry which is preliminary data.</text>
</comment>
<dbReference type="Proteomes" id="UP001162483">
    <property type="component" value="Unassembled WGS sequence"/>
</dbReference>
<feature type="repeat" description="ANK" evidence="5">
    <location>
        <begin position="187"/>
        <end position="219"/>
    </location>
</feature>
<keyword evidence="4" id="KW-0446">Lipid-binding</keyword>
<evidence type="ECO:0000256" key="2">
    <source>
        <dbReference type="ARBA" id="ARBA00022737"/>
    </source>
</evidence>
<dbReference type="PROSITE" id="PS50297">
    <property type="entry name" value="ANK_REP_REGION"/>
    <property type="match status" value="1"/>
</dbReference>
<dbReference type="InterPro" id="IPR002110">
    <property type="entry name" value="Ankyrin_rpt"/>
</dbReference>
<feature type="domain" description="ACB" evidence="6">
    <location>
        <begin position="37"/>
        <end position="122"/>
    </location>
</feature>
<dbReference type="PROSITE" id="PS51228">
    <property type="entry name" value="ACB_2"/>
    <property type="match status" value="1"/>
</dbReference>
<protein>
    <recommendedName>
        <fullName evidence="1">Acyl-CoA-binding domain-containing protein 6</fullName>
    </recommendedName>
</protein>
<dbReference type="InterPro" id="IPR035984">
    <property type="entry name" value="Acyl-CoA-binding_sf"/>
</dbReference>
<dbReference type="SUPFAM" id="SSF47027">
    <property type="entry name" value="Acyl-CoA binding protein"/>
    <property type="match status" value="1"/>
</dbReference>
<dbReference type="PANTHER" id="PTHR24119:SF0">
    <property type="entry name" value="ACYL-COA-BINDING DOMAIN-CONTAINING PROTEIN 6"/>
    <property type="match status" value="1"/>
</dbReference>
<dbReference type="Pfam" id="PF00023">
    <property type="entry name" value="Ank"/>
    <property type="match status" value="1"/>
</dbReference>
<evidence type="ECO:0000256" key="4">
    <source>
        <dbReference type="ARBA" id="ARBA00023121"/>
    </source>
</evidence>
<keyword evidence="8" id="KW-1185">Reference proteome</keyword>